<reference evidence="1 2" key="1">
    <citation type="submission" date="2020-02" db="EMBL/GenBank/DDBJ databases">
        <title>Draft genome sequence of Haematococcus lacustris strain NIES-144.</title>
        <authorList>
            <person name="Morimoto D."/>
            <person name="Nakagawa S."/>
            <person name="Yoshida T."/>
            <person name="Sawayama S."/>
        </authorList>
    </citation>
    <scope>NUCLEOTIDE SEQUENCE [LARGE SCALE GENOMIC DNA]</scope>
    <source>
        <strain evidence="1 2">NIES-144</strain>
    </source>
</reference>
<evidence type="ECO:0000313" key="1">
    <source>
        <dbReference type="EMBL" id="GFH25892.1"/>
    </source>
</evidence>
<evidence type="ECO:0000313" key="2">
    <source>
        <dbReference type="Proteomes" id="UP000485058"/>
    </source>
</evidence>
<keyword evidence="2" id="KW-1185">Reference proteome</keyword>
<protein>
    <submittedName>
        <fullName evidence="1">Uncharacterized protein</fullName>
    </submittedName>
</protein>
<accession>A0A6A0A4L9</accession>
<proteinExistence type="predicted"/>
<organism evidence="1 2">
    <name type="scientific">Haematococcus lacustris</name>
    <name type="common">Green alga</name>
    <name type="synonym">Haematococcus pluvialis</name>
    <dbReference type="NCBI Taxonomy" id="44745"/>
    <lineage>
        <taxon>Eukaryota</taxon>
        <taxon>Viridiplantae</taxon>
        <taxon>Chlorophyta</taxon>
        <taxon>core chlorophytes</taxon>
        <taxon>Chlorophyceae</taxon>
        <taxon>CS clade</taxon>
        <taxon>Chlamydomonadales</taxon>
        <taxon>Haematococcaceae</taxon>
        <taxon>Haematococcus</taxon>
    </lineage>
</organism>
<gene>
    <name evidence="1" type="ORF">HaLaN_23935</name>
</gene>
<name>A0A6A0A4L9_HAELA</name>
<dbReference type="AlphaFoldDB" id="A0A6A0A4L9"/>
<dbReference type="EMBL" id="BLLF01002947">
    <property type="protein sequence ID" value="GFH25892.1"/>
    <property type="molecule type" value="Genomic_DNA"/>
</dbReference>
<comment type="caution">
    <text evidence="1">The sequence shown here is derived from an EMBL/GenBank/DDBJ whole genome shotgun (WGS) entry which is preliminary data.</text>
</comment>
<sequence length="91" mass="9607">MAVTMACRAVNMRRAAGRCLVYFAGCLVCSLPSCRPCLEQQEQQRVCLRLLPPEGSDGAGAGLQPGAATLTLLWQLWQLVSAADYAGPGAP</sequence>
<dbReference type="Proteomes" id="UP000485058">
    <property type="component" value="Unassembled WGS sequence"/>
</dbReference>